<organism evidence="1 2">
    <name type="scientific">Paenibacillus polysaccharolyticus</name>
    <dbReference type="NCBI Taxonomy" id="582692"/>
    <lineage>
        <taxon>Bacteria</taxon>
        <taxon>Bacillati</taxon>
        <taxon>Bacillota</taxon>
        <taxon>Bacilli</taxon>
        <taxon>Bacillales</taxon>
        <taxon>Paenibacillaceae</taxon>
        <taxon>Paenibacillus</taxon>
    </lineage>
</organism>
<sequence length="215" mass="25967">MMMDSNSWSVCISSDVELNFLVYVARAYGICNTYFHEHSTWPDRQVVLADELHQEFETKWQDFWKGSIQQKAEAKIRQTAVSKFRSQAQVKFAHLNHNHISPFVLNQPEFETVEHDGWRNALIEQWPSFIQWWNMPAGGQAAMHYWEGKPDVIRYVREFEMETDRRIQPFYMNVDLIYNGPTRPIEVTDEYVIMPIRTEYLMKKDWWIERFREKY</sequence>
<protein>
    <submittedName>
        <fullName evidence="1">Uncharacterized protein</fullName>
    </submittedName>
</protein>
<keyword evidence="2" id="KW-1185">Reference proteome</keyword>
<name>A0A1G5JIG6_9BACL</name>
<dbReference type="STRING" id="582692.SAMN05720606_11185"/>
<gene>
    <name evidence="1" type="ORF">SAMN05720606_11185</name>
</gene>
<evidence type="ECO:0000313" key="1">
    <source>
        <dbReference type="EMBL" id="SCY88146.1"/>
    </source>
</evidence>
<dbReference type="RefSeq" id="WP_090921939.1">
    <property type="nucleotide sequence ID" value="NZ_FMVM01000011.1"/>
</dbReference>
<accession>A0A1G5JIG6</accession>
<dbReference type="EMBL" id="FMVM01000011">
    <property type="protein sequence ID" value="SCY88146.1"/>
    <property type="molecule type" value="Genomic_DNA"/>
</dbReference>
<reference evidence="2" key="1">
    <citation type="submission" date="2016-10" db="EMBL/GenBank/DDBJ databases">
        <authorList>
            <person name="Varghese N."/>
            <person name="Submissions S."/>
        </authorList>
    </citation>
    <scope>NUCLEOTIDE SEQUENCE [LARGE SCALE GENOMIC DNA]</scope>
    <source>
        <strain evidence="2">BL9</strain>
    </source>
</reference>
<evidence type="ECO:0000313" key="2">
    <source>
        <dbReference type="Proteomes" id="UP000198538"/>
    </source>
</evidence>
<dbReference type="AlphaFoldDB" id="A0A1G5JIG6"/>
<proteinExistence type="predicted"/>
<dbReference type="Proteomes" id="UP000198538">
    <property type="component" value="Unassembled WGS sequence"/>
</dbReference>